<proteinExistence type="predicted"/>
<evidence type="ECO:0000313" key="2">
    <source>
        <dbReference type="EMBL" id="KAL0000824.1"/>
    </source>
</evidence>
<dbReference type="EMBL" id="JAZDWU010000005">
    <property type="protein sequence ID" value="KAL0000824.1"/>
    <property type="molecule type" value="Genomic_DNA"/>
</dbReference>
<dbReference type="Proteomes" id="UP001459277">
    <property type="component" value="Unassembled WGS sequence"/>
</dbReference>
<feature type="domain" description="KIB1-4 beta-propeller" evidence="1">
    <location>
        <begin position="39"/>
        <end position="306"/>
    </location>
</feature>
<gene>
    <name evidence="2" type="ORF">SO802_014605</name>
</gene>
<accession>A0AAW2CS03</accession>
<dbReference type="InterPro" id="IPR005174">
    <property type="entry name" value="KIB1-4_b-propeller"/>
</dbReference>
<evidence type="ECO:0000313" key="3">
    <source>
        <dbReference type="Proteomes" id="UP001459277"/>
    </source>
</evidence>
<dbReference type="PANTHER" id="PTHR33127:SF35">
    <property type="entry name" value="F-BOX DOMAIN-CONTAINING PROTEIN"/>
    <property type="match status" value="1"/>
</dbReference>
<reference evidence="2 3" key="1">
    <citation type="submission" date="2024-01" db="EMBL/GenBank/DDBJ databases">
        <title>A telomere-to-telomere, gap-free genome of sweet tea (Lithocarpus litseifolius).</title>
        <authorList>
            <person name="Zhou J."/>
        </authorList>
    </citation>
    <scope>NUCLEOTIDE SEQUENCE [LARGE SCALE GENOMIC DNA]</scope>
    <source>
        <strain evidence="2">Zhou-2022a</strain>
        <tissue evidence="2">Leaf</tissue>
    </source>
</reference>
<comment type="caution">
    <text evidence="2">The sequence shown here is derived from an EMBL/GenBank/DDBJ whole genome shotgun (WGS) entry which is preliminary data.</text>
</comment>
<name>A0AAW2CS03_9ROSI</name>
<feature type="domain" description="KIB1-4 beta-propeller" evidence="1">
    <location>
        <begin position="451"/>
        <end position="656"/>
    </location>
</feature>
<dbReference type="PANTHER" id="PTHR33127">
    <property type="entry name" value="TRANSMEMBRANE PROTEIN"/>
    <property type="match status" value="1"/>
</dbReference>
<keyword evidence="3" id="KW-1185">Reference proteome</keyword>
<evidence type="ECO:0000259" key="1">
    <source>
        <dbReference type="Pfam" id="PF03478"/>
    </source>
</evidence>
<dbReference type="Pfam" id="PF03478">
    <property type="entry name" value="Beta-prop_KIB1-4"/>
    <property type="match status" value="2"/>
</dbReference>
<sequence>MKKKSAAKYEEQHRPPPPEPYPWLVYSTDKHNRRQIFCSISNPNETYLRKIPELQNRKLWANCHGWCLYCRRDFCPILWNPVTMEEIKLPCMPKADIGDCILTSPPSEPGCKVVLFVVRMCSILYCELGDEEWTELCYYDELKRTIDLVRILEESMPTMPNLLINSPVCCDGNLYAVWSPLGDCEHGRRLVKIHDIQRDGLKIEPLNVFLRSARPTTRQVHLMESCGDLFTVEIKYKDESFTGVLAIGIYRLNFSNKEWVQVETAKDRAFFLPLNTLEQQAFSIHVINPDVANRVYFTLYGDDTYKKLYSYNIEDGTISISSPFLNLPRLQRSCLVWIMPLLRLTNTLKEDEHKNNTEEQESGKVYERENDLKDLESTNDLAALHLDMVKLIAERLISIDYLHFRATCKIFYSAAPPIQWRIAMEKVENPSLLSPWLVFFENESVCAFIDPKHGDKYITNLPQVLKGGIICGSKDGWLLVAVAEKSAFFLGENLTFFFNPFTQAILPLAENIDRALDFSCIGFSSSPPSSECVVVNLSKRKLLDAKGDVYDEKLVVEYSSSLGQDLDLDLDIEHWHENEFNDADFSFNNNSPIFYRGAFYCLGQKGNLGILKLNNDGENTWEVLTKPKSPCMSGCDQNYLVECDGELFSVFVGNMRKWVQRHYRAEPHKPSHKGSNDAASADMRCTGQATRVAGSAAVADARSTSQATRVAGSAALTDEKSIDQATKLASGHVLISTEVLEVIEAMPHHEFFIQEH</sequence>
<dbReference type="AlphaFoldDB" id="A0AAW2CS03"/>
<protein>
    <recommendedName>
        <fullName evidence="1">KIB1-4 beta-propeller domain-containing protein</fullName>
    </recommendedName>
</protein>
<organism evidence="2 3">
    <name type="scientific">Lithocarpus litseifolius</name>
    <dbReference type="NCBI Taxonomy" id="425828"/>
    <lineage>
        <taxon>Eukaryota</taxon>
        <taxon>Viridiplantae</taxon>
        <taxon>Streptophyta</taxon>
        <taxon>Embryophyta</taxon>
        <taxon>Tracheophyta</taxon>
        <taxon>Spermatophyta</taxon>
        <taxon>Magnoliopsida</taxon>
        <taxon>eudicotyledons</taxon>
        <taxon>Gunneridae</taxon>
        <taxon>Pentapetalae</taxon>
        <taxon>rosids</taxon>
        <taxon>fabids</taxon>
        <taxon>Fagales</taxon>
        <taxon>Fagaceae</taxon>
        <taxon>Lithocarpus</taxon>
    </lineage>
</organism>